<dbReference type="CDD" id="cd02440">
    <property type="entry name" value="AdoMet_MTases"/>
    <property type="match status" value="1"/>
</dbReference>
<dbReference type="InterPro" id="IPR002935">
    <property type="entry name" value="SAM_O-MeTrfase"/>
</dbReference>
<reference evidence="4 5" key="1">
    <citation type="submission" date="2019-02" db="EMBL/GenBank/DDBJ databases">
        <title>Sequencing the genomes of 1000 actinobacteria strains.</title>
        <authorList>
            <person name="Klenk H.-P."/>
        </authorList>
    </citation>
    <scope>NUCLEOTIDE SEQUENCE [LARGE SCALE GENOMIC DNA]</scope>
    <source>
        <strain evidence="4 5">DSM 17364</strain>
    </source>
</reference>
<dbReference type="GO" id="GO:0008757">
    <property type="term" value="F:S-adenosylmethionine-dependent methyltransferase activity"/>
    <property type="evidence" value="ECO:0007669"/>
    <property type="project" value="TreeGrafter"/>
</dbReference>
<keyword evidence="1 4" id="KW-0489">Methyltransferase</keyword>
<dbReference type="InterPro" id="IPR029063">
    <property type="entry name" value="SAM-dependent_MTases_sf"/>
</dbReference>
<keyword evidence="5" id="KW-1185">Reference proteome</keyword>
<dbReference type="RefSeq" id="WP_130449215.1">
    <property type="nucleotide sequence ID" value="NZ_SHLA01000001.1"/>
</dbReference>
<sequence>MSTDKHSSWSYAEALPLEDDVLARARDRGHELGVTPVGTGAAALLTVLAASSGARTAVEIGAGVGVSGVSLLRGFSAQTVFTTIDVDVDHLSAARTAFLELGVPTSRTRTISGRARDVLPRLTTNAYDFVFIDADKPSLVEYVEHGLRLLRPGGMLVLHDALDADKVPLPAVRQPSTVAARQAGRLLRENDDVVSALVPTGTGLFLAVKR</sequence>
<dbReference type="EMBL" id="SHLA01000001">
    <property type="protein sequence ID" value="RZU61012.1"/>
    <property type="molecule type" value="Genomic_DNA"/>
</dbReference>
<evidence type="ECO:0000256" key="1">
    <source>
        <dbReference type="ARBA" id="ARBA00022603"/>
    </source>
</evidence>
<evidence type="ECO:0000313" key="4">
    <source>
        <dbReference type="EMBL" id="RZU61012.1"/>
    </source>
</evidence>
<dbReference type="PANTHER" id="PTHR10509">
    <property type="entry name" value="O-METHYLTRANSFERASE-RELATED"/>
    <property type="match status" value="1"/>
</dbReference>
<dbReference type="AlphaFoldDB" id="A0A4Q8AA84"/>
<evidence type="ECO:0000256" key="2">
    <source>
        <dbReference type="ARBA" id="ARBA00022679"/>
    </source>
</evidence>
<accession>A0A4Q8AA84</accession>
<protein>
    <submittedName>
        <fullName evidence="4">Putative O-methyltransferase YrrM</fullName>
    </submittedName>
</protein>
<comment type="caution">
    <text evidence="4">The sequence shown here is derived from an EMBL/GenBank/DDBJ whole genome shotgun (WGS) entry which is preliminary data.</text>
</comment>
<name>A0A4Q8AA84_9MICC</name>
<gene>
    <name evidence="4" type="ORF">EV380_0567</name>
</gene>
<dbReference type="InterPro" id="IPR050362">
    <property type="entry name" value="Cation-dep_OMT"/>
</dbReference>
<evidence type="ECO:0000313" key="5">
    <source>
        <dbReference type="Proteomes" id="UP000292685"/>
    </source>
</evidence>
<keyword evidence="3" id="KW-0949">S-adenosyl-L-methionine</keyword>
<dbReference type="PANTHER" id="PTHR10509:SF85">
    <property type="entry name" value="O-METHYLTRANSFERASE RV1220C-RELATED"/>
    <property type="match status" value="1"/>
</dbReference>
<dbReference type="GO" id="GO:0032259">
    <property type="term" value="P:methylation"/>
    <property type="evidence" value="ECO:0007669"/>
    <property type="project" value="UniProtKB-KW"/>
</dbReference>
<dbReference type="Proteomes" id="UP000292685">
    <property type="component" value="Unassembled WGS sequence"/>
</dbReference>
<dbReference type="SUPFAM" id="SSF53335">
    <property type="entry name" value="S-adenosyl-L-methionine-dependent methyltransferases"/>
    <property type="match status" value="1"/>
</dbReference>
<proteinExistence type="predicted"/>
<dbReference type="Gene3D" id="3.40.50.150">
    <property type="entry name" value="Vaccinia Virus protein VP39"/>
    <property type="match status" value="1"/>
</dbReference>
<dbReference type="Pfam" id="PF01596">
    <property type="entry name" value="Methyltransf_3"/>
    <property type="match status" value="1"/>
</dbReference>
<dbReference type="PROSITE" id="PS51682">
    <property type="entry name" value="SAM_OMT_I"/>
    <property type="match status" value="1"/>
</dbReference>
<organism evidence="4 5">
    <name type="scientific">Zhihengliuella halotolerans</name>
    <dbReference type="NCBI Taxonomy" id="370736"/>
    <lineage>
        <taxon>Bacteria</taxon>
        <taxon>Bacillati</taxon>
        <taxon>Actinomycetota</taxon>
        <taxon>Actinomycetes</taxon>
        <taxon>Micrococcales</taxon>
        <taxon>Micrococcaceae</taxon>
        <taxon>Zhihengliuella</taxon>
    </lineage>
</organism>
<keyword evidence="2 4" id="KW-0808">Transferase</keyword>
<dbReference type="OrthoDB" id="4774874at2"/>
<evidence type="ECO:0000256" key="3">
    <source>
        <dbReference type="ARBA" id="ARBA00022691"/>
    </source>
</evidence>
<dbReference type="GO" id="GO:0008171">
    <property type="term" value="F:O-methyltransferase activity"/>
    <property type="evidence" value="ECO:0007669"/>
    <property type="project" value="InterPro"/>
</dbReference>